<comment type="caution">
    <text evidence="6">The sequence shown here is derived from an EMBL/GenBank/DDBJ whole genome shotgun (WGS) entry which is preliminary data.</text>
</comment>
<keyword evidence="4 6" id="KW-0808">Transferase</keyword>
<dbReference type="EMBL" id="MRCG01000007">
    <property type="protein sequence ID" value="OKH48134.1"/>
    <property type="molecule type" value="Genomic_DNA"/>
</dbReference>
<dbReference type="Pfam" id="PF00535">
    <property type="entry name" value="Glycos_transf_2"/>
    <property type="match status" value="1"/>
</dbReference>
<comment type="pathway">
    <text evidence="1">Cell wall biogenesis; cell wall polysaccharide biosynthesis.</text>
</comment>
<gene>
    <name evidence="6" type="ORF">NIES30_11605</name>
</gene>
<reference evidence="6 7" key="1">
    <citation type="submission" date="2016-11" db="EMBL/GenBank/DDBJ databases">
        <title>Draft Genome Sequences of Nine Cyanobacterial Strains from Diverse Habitats.</title>
        <authorList>
            <person name="Zhu T."/>
            <person name="Hou S."/>
            <person name="Lu X."/>
            <person name="Hess W.R."/>
        </authorList>
    </citation>
    <scope>NUCLEOTIDE SEQUENCE [LARGE SCALE GENOMIC DNA]</scope>
    <source>
        <strain evidence="6 7">NIES-30</strain>
    </source>
</reference>
<evidence type="ECO:0000256" key="1">
    <source>
        <dbReference type="ARBA" id="ARBA00004776"/>
    </source>
</evidence>
<dbReference type="InterPro" id="IPR001173">
    <property type="entry name" value="Glyco_trans_2-like"/>
</dbReference>
<dbReference type="Gene3D" id="3.90.550.10">
    <property type="entry name" value="Spore Coat Polysaccharide Biosynthesis Protein SpsA, Chain A"/>
    <property type="match status" value="1"/>
</dbReference>
<sequence length="330" mass="36252">MAVPTVTTDAAQPMVYPSVSVIVPIYNGEADLPGLVERLVSQQYPADRVEFLLVDNGSGDRTPDLLQAATITAASQGIRLHALTYSAIQSSYAARNAGITAAKGDILVFTDADCQPEPSWLAALVQPFIDHSVGLVAGEIKALPSQNWLERYADRQGTLSQHNTLNHGFLPYGQTANLAVRAEVLGTVGLFRPHLTTGGDADLCWRIQQATPWQLVHAANAVVYHRHRDSLKDLRNQWHRYGCSNRYLHDLHGVDLMRPLTAKEMRYRLLRWGLKELPQATAKLLNGRGTALELAITPLDLWCAHARTQGQAQAKLPEAAHTITRLGEPV</sequence>
<dbReference type="GO" id="GO:0016757">
    <property type="term" value="F:glycosyltransferase activity"/>
    <property type="evidence" value="ECO:0007669"/>
    <property type="project" value="UniProtKB-KW"/>
</dbReference>
<dbReference type="OrthoDB" id="153025at2"/>
<dbReference type="Proteomes" id="UP000185557">
    <property type="component" value="Unassembled WGS sequence"/>
</dbReference>
<name>A0A1U7J5U2_9CYAN</name>
<evidence type="ECO:0000256" key="2">
    <source>
        <dbReference type="ARBA" id="ARBA00006739"/>
    </source>
</evidence>
<dbReference type="RefSeq" id="WP_073608588.1">
    <property type="nucleotide sequence ID" value="NZ_MRCG01000007.1"/>
</dbReference>
<protein>
    <submittedName>
        <fullName evidence="6">Glycosyltransferase</fullName>
    </submittedName>
</protein>
<comment type="similarity">
    <text evidence="2">Belongs to the glycosyltransferase 2 family.</text>
</comment>
<dbReference type="InterPro" id="IPR029044">
    <property type="entry name" value="Nucleotide-diphossugar_trans"/>
</dbReference>
<organism evidence="6 7">
    <name type="scientific">Phormidium tenue NIES-30</name>
    <dbReference type="NCBI Taxonomy" id="549789"/>
    <lineage>
        <taxon>Bacteria</taxon>
        <taxon>Bacillati</taxon>
        <taxon>Cyanobacteriota</taxon>
        <taxon>Cyanophyceae</taxon>
        <taxon>Oscillatoriophycideae</taxon>
        <taxon>Oscillatoriales</taxon>
        <taxon>Oscillatoriaceae</taxon>
        <taxon>Phormidium</taxon>
    </lineage>
</organism>
<dbReference type="AlphaFoldDB" id="A0A1U7J5U2"/>
<feature type="domain" description="Glycosyltransferase 2-like" evidence="5">
    <location>
        <begin position="20"/>
        <end position="156"/>
    </location>
</feature>
<dbReference type="PANTHER" id="PTHR43179">
    <property type="entry name" value="RHAMNOSYLTRANSFERASE WBBL"/>
    <property type="match status" value="1"/>
</dbReference>
<evidence type="ECO:0000256" key="4">
    <source>
        <dbReference type="ARBA" id="ARBA00022679"/>
    </source>
</evidence>
<proteinExistence type="inferred from homology"/>
<evidence type="ECO:0000313" key="7">
    <source>
        <dbReference type="Proteomes" id="UP000185557"/>
    </source>
</evidence>
<evidence type="ECO:0000259" key="5">
    <source>
        <dbReference type="Pfam" id="PF00535"/>
    </source>
</evidence>
<dbReference type="STRING" id="549789.NIES30_11605"/>
<accession>A0A1U7J5U2</accession>
<keyword evidence="3" id="KW-0328">Glycosyltransferase</keyword>
<keyword evidence="7" id="KW-1185">Reference proteome</keyword>
<dbReference type="SUPFAM" id="SSF53448">
    <property type="entry name" value="Nucleotide-diphospho-sugar transferases"/>
    <property type="match status" value="1"/>
</dbReference>
<dbReference type="PANTHER" id="PTHR43179:SF12">
    <property type="entry name" value="GALACTOFURANOSYLTRANSFERASE GLFT2"/>
    <property type="match status" value="1"/>
</dbReference>
<evidence type="ECO:0000313" key="6">
    <source>
        <dbReference type="EMBL" id="OKH48134.1"/>
    </source>
</evidence>
<evidence type="ECO:0000256" key="3">
    <source>
        <dbReference type="ARBA" id="ARBA00022676"/>
    </source>
</evidence>